<dbReference type="PROSITE" id="PS50977">
    <property type="entry name" value="HTH_TETR_2"/>
    <property type="match status" value="1"/>
</dbReference>
<keyword evidence="1" id="KW-0805">Transcription regulation</keyword>
<dbReference type="InterPro" id="IPR050109">
    <property type="entry name" value="HTH-type_TetR-like_transc_reg"/>
</dbReference>
<dbReference type="InterPro" id="IPR009057">
    <property type="entry name" value="Homeodomain-like_sf"/>
</dbReference>
<dbReference type="Gene3D" id="1.10.357.10">
    <property type="entry name" value="Tetracycline Repressor, domain 2"/>
    <property type="match status" value="1"/>
</dbReference>
<evidence type="ECO:0000256" key="3">
    <source>
        <dbReference type="ARBA" id="ARBA00023163"/>
    </source>
</evidence>
<dbReference type="OrthoDB" id="4641396at2"/>
<keyword evidence="7" id="KW-1185">Reference proteome</keyword>
<dbReference type="InterPro" id="IPR025996">
    <property type="entry name" value="MT1864/Rv1816-like_C"/>
</dbReference>
<gene>
    <name evidence="6" type="ORF">SAMN05216270_113138</name>
</gene>
<reference evidence="7" key="1">
    <citation type="submission" date="2016-10" db="EMBL/GenBank/DDBJ databases">
        <authorList>
            <person name="Varghese N."/>
            <person name="Submissions S."/>
        </authorList>
    </citation>
    <scope>NUCLEOTIDE SEQUENCE [LARGE SCALE GENOMIC DNA]</scope>
    <source>
        <strain evidence="7">CGMCC 4.3516</strain>
    </source>
</reference>
<dbReference type="PANTHER" id="PTHR30055">
    <property type="entry name" value="HTH-TYPE TRANSCRIPTIONAL REGULATOR RUTR"/>
    <property type="match status" value="1"/>
</dbReference>
<organism evidence="6 7">
    <name type="scientific">Glycomyces harbinensis</name>
    <dbReference type="NCBI Taxonomy" id="58114"/>
    <lineage>
        <taxon>Bacteria</taxon>
        <taxon>Bacillati</taxon>
        <taxon>Actinomycetota</taxon>
        <taxon>Actinomycetes</taxon>
        <taxon>Glycomycetales</taxon>
        <taxon>Glycomycetaceae</taxon>
        <taxon>Glycomyces</taxon>
    </lineage>
</organism>
<dbReference type="Pfam" id="PF13305">
    <property type="entry name" value="TetR_C_33"/>
    <property type="match status" value="1"/>
</dbReference>
<dbReference type="Pfam" id="PF00440">
    <property type="entry name" value="TetR_N"/>
    <property type="match status" value="1"/>
</dbReference>
<sequence length="189" mass="20181">MATQQRRERERAQRETLIVNAARDMAEADGWSSVTIRRLAERIEYSQPVLYSHFAGRGAIVDAVALQGIAELTEVFKAARAGAEPGGELAAVVGAYLDFATANPALFEAIFTLAEGLPFGVDAPEVLKAAFAELYAVFAPLAGERDPDAFTEVGWAAIHGLAVLGSGGRLRPDLLEQRLAILVGQFVKG</sequence>
<dbReference type="PANTHER" id="PTHR30055:SF234">
    <property type="entry name" value="HTH-TYPE TRANSCRIPTIONAL REGULATOR BETI"/>
    <property type="match status" value="1"/>
</dbReference>
<dbReference type="InterPro" id="IPR001647">
    <property type="entry name" value="HTH_TetR"/>
</dbReference>
<keyword evidence="2 4" id="KW-0238">DNA-binding</keyword>
<evidence type="ECO:0000313" key="6">
    <source>
        <dbReference type="EMBL" id="SDE14018.1"/>
    </source>
</evidence>
<evidence type="ECO:0000313" key="7">
    <source>
        <dbReference type="Proteomes" id="UP000198949"/>
    </source>
</evidence>
<dbReference type="SUPFAM" id="SSF46689">
    <property type="entry name" value="Homeodomain-like"/>
    <property type="match status" value="1"/>
</dbReference>
<evidence type="ECO:0000256" key="2">
    <source>
        <dbReference type="ARBA" id="ARBA00023125"/>
    </source>
</evidence>
<dbReference type="EMBL" id="FNAD01000013">
    <property type="protein sequence ID" value="SDE14018.1"/>
    <property type="molecule type" value="Genomic_DNA"/>
</dbReference>
<dbReference type="GO" id="GO:0000976">
    <property type="term" value="F:transcription cis-regulatory region binding"/>
    <property type="evidence" value="ECO:0007669"/>
    <property type="project" value="TreeGrafter"/>
</dbReference>
<evidence type="ECO:0000256" key="1">
    <source>
        <dbReference type="ARBA" id="ARBA00023015"/>
    </source>
</evidence>
<name>A0A1G7AGF5_9ACTN</name>
<dbReference type="Proteomes" id="UP000198949">
    <property type="component" value="Unassembled WGS sequence"/>
</dbReference>
<proteinExistence type="predicted"/>
<evidence type="ECO:0000259" key="5">
    <source>
        <dbReference type="PROSITE" id="PS50977"/>
    </source>
</evidence>
<dbReference type="RefSeq" id="WP_091039170.1">
    <property type="nucleotide sequence ID" value="NZ_FNAD01000013.1"/>
</dbReference>
<protein>
    <submittedName>
        <fullName evidence="6">Transcriptional regulator, TetR family</fullName>
    </submittedName>
</protein>
<evidence type="ECO:0000256" key="4">
    <source>
        <dbReference type="PROSITE-ProRule" id="PRU00335"/>
    </source>
</evidence>
<feature type="domain" description="HTH tetR-type" evidence="5">
    <location>
        <begin position="12"/>
        <end position="72"/>
    </location>
</feature>
<dbReference type="AlphaFoldDB" id="A0A1G7AGF5"/>
<dbReference type="GO" id="GO:0003700">
    <property type="term" value="F:DNA-binding transcription factor activity"/>
    <property type="evidence" value="ECO:0007669"/>
    <property type="project" value="TreeGrafter"/>
</dbReference>
<feature type="DNA-binding region" description="H-T-H motif" evidence="4">
    <location>
        <begin position="35"/>
        <end position="54"/>
    </location>
</feature>
<dbReference type="InterPro" id="IPR036271">
    <property type="entry name" value="Tet_transcr_reg_TetR-rel_C_sf"/>
</dbReference>
<accession>A0A1G7AGF5</accession>
<dbReference type="STRING" id="58114.SAMN05216270_113138"/>
<keyword evidence="3" id="KW-0804">Transcription</keyword>
<dbReference type="SUPFAM" id="SSF48498">
    <property type="entry name" value="Tetracyclin repressor-like, C-terminal domain"/>
    <property type="match status" value="1"/>
</dbReference>